<proteinExistence type="predicted"/>
<sequence>MCLDRLKHSGLVQVEEICNEVVWMHGFDLKRSEYIRRKVFQVKGHYHGSAALNCCCQDVTIIWIREGEPWT</sequence>
<dbReference type="EMBL" id="CP027169">
    <property type="protein sequence ID" value="AVK07796.1"/>
    <property type="molecule type" value="Genomic_DNA"/>
</dbReference>
<evidence type="ECO:0000313" key="2">
    <source>
        <dbReference type="Proteomes" id="UP000238390"/>
    </source>
</evidence>
<organism evidence="1 2">
    <name type="scientific">Pseudomonas paraeruginosa</name>
    <dbReference type="NCBI Taxonomy" id="2994495"/>
    <lineage>
        <taxon>Bacteria</taxon>
        <taxon>Pseudomonadati</taxon>
        <taxon>Pseudomonadota</taxon>
        <taxon>Gammaproteobacteria</taxon>
        <taxon>Pseudomonadales</taxon>
        <taxon>Pseudomonadaceae</taxon>
        <taxon>Pseudomonas</taxon>
    </lineage>
</organism>
<evidence type="ECO:0000313" key="1">
    <source>
        <dbReference type="EMBL" id="AVK07796.1"/>
    </source>
</evidence>
<dbReference type="AlphaFoldDB" id="A0A2R3J0U8"/>
<reference evidence="1 2" key="1">
    <citation type="submission" date="2018-02" db="EMBL/GenBank/DDBJ databases">
        <title>FDA/CDC Antimicrobial Resistant Isolate Bank Genome Sequencing.</title>
        <authorList>
            <person name="Benahmed F.H."/>
            <person name="Lutgring J.D."/>
            <person name="Yoo B."/>
            <person name="Machado M."/>
            <person name="Brown A."/>
            <person name="McAllister G."/>
            <person name="Perry A."/>
            <person name="Halpin A.L."/>
            <person name="Vavikolanu K."/>
            <person name="Ott S."/>
            <person name="Zhao X."/>
            <person name="Tallon L.J."/>
            <person name="Sadzewicz L."/>
            <person name="Aluvathingal J."/>
            <person name="Nadendla S."/>
            <person name="Voskania-kordi A."/>
            <person name="Simonyan V."/>
            <person name="Patel J."/>
            <person name="Shawar R.M."/>
        </authorList>
    </citation>
    <scope>NUCLEOTIDE SEQUENCE [LARGE SCALE GENOMIC DNA]</scope>
    <source>
        <strain evidence="1 2">AR_0356</strain>
    </source>
</reference>
<gene>
    <name evidence="1" type="ORF">CSB93_2770</name>
</gene>
<name>A0A2R3J0U8_9PSED</name>
<protein>
    <submittedName>
        <fullName evidence="1">Uncharacterized protein</fullName>
    </submittedName>
</protein>
<accession>A0A2R3J0U8</accession>
<keyword evidence="2" id="KW-1185">Reference proteome</keyword>
<dbReference type="Proteomes" id="UP000238390">
    <property type="component" value="Chromosome"/>
</dbReference>